<geneLocation type="plasmid" evidence="1 2">
    <name>unnamed1</name>
</geneLocation>
<name>A0ABY7LXG3_9BACT</name>
<organism evidence="1 2">
    <name type="scientific">Hymenobacter canadensis</name>
    <dbReference type="NCBI Taxonomy" id="2999067"/>
    <lineage>
        <taxon>Bacteria</taxon>
        <taxon>Pseudomonadati</taxon>
        <taxon>Bacteroidota</taxon>
        <taxon>Cytophagia</taxon>
        <taxon>Cytophagales</taxon>
        <taxon>Hymenobacteraceae</taxon>
        <taxon>Hymenobacter</taxon>
    </lineage>
</organism>
<sequence length="729" mass="77526">MVTSSSRTRYYLALALLVDLLLLGLVPAAWAQLPAYCSTSGVFQVTQSGGGNVTNGSRAVDSDFSNFATLTTAVLALNNPVGLRMQLTNEVPAGYRAGVVLANASGLLNINALGTVTLRTYLSTATPQLREEKVVRADLVRAALLAIDRPTQLEFSSSQSFDAVEIEIQSLVGLLYTTNIYYAYGVRPGVQTYATGYLSKFAAPTSAEYNTRDYTGLLCLFTDVDNPERVADFDPTNFATFRSVLTVGCQPSLRTKLANVPAGGVPAGSHAGFVVGQAGLLDVGVLSGLRLTTYLNGVQQQTKTGTGLLELTVLPGGRAHVSFPTTLPFDEVGIQRTGLITAVDNLNIYYGFGLQPQFFGGLNPVLTTFAAPTSPEQYLASPTQTLTVLLDVITLSKVDNPERAADVDVNNFALLNSTGTALLTFTPSLRLKLNGVGRAGNRVGMVIQFGAGLLNVAALERLTLLTYDANKDLVETKTGSALLNVSLLAGSTDRYRVSFLASRDFQYIALEATGVLSAFSSTRVYYAFAEDVPLLSQQSPLPVELTSFEAKWTGSATDLRWTTASEKNSSHFVVERLANGSTLYQPVGRLTAAGSSSRRRSYQLRDTEAGTLGVNLLYYRLRQVDVDGSETFSPVVAVAVGKLAGVAQLDVYPTPAGTAQEARLDFRNLPGGGQLTTYAENGQLVSQSQLAGNAGRVALPALGAGLYYVVLRDAAGRKVAAERLVVSGR</sequence>
<dbReference type="EMBL" id="CP114768">
    <property type="protein sequence ID" value="WBA43960.1"/>
    <property type="molecule type" value="Genomic_DNA"/>
</dbReference>
<evidence type="ECO:0000313" key="1">
    <source>
        <dbReference type="EMBL" id="WBA43960.1"/>
    </source>
</evidence>
<evidence type="ECO:0008006" key="3">
    <source>
        <dbReference type="Google" id="ProtNLM"/>
    </source>
</evidence>
<keyword evidence="2" id="KW-1185">Reference proteome</keyword>
<evidence type="ECO:0000313" key="2">
    <source>
        <dbReference type="Proteomes" id="UP001211005"/>
    </source>
</evidence>
<protein>
    <recommendedName>
        <fullName evidence="3">T9SS type A sorting domain-containing protein</fullName>
    </recommendedName>
</protein>
<dbReference type="RefSeq" id="WP_269561994.1">
    <property type="nucleotide sequence ID" value="NZ_CP114768.1"/>
</dbReference>
<accession>A0ABY7LXG3</accession>
<reference evidence="1 2" key="1">
    <citation type="submission" date="2022-12" db="EMBL/GenBank/DDBJ databases">
        <title>Hymenobacter canadensis sp. nov. isolated from lake water of the Cambridge Bay, Canada.</title>
        <authorList>
            <person name="Kim W.H."/>
            <person name="Lee Y.M."/>
        </authorList>
    </citation>
    <scope>NUCLEOTIDE SEQUENCE [LARGE SCALE GENOMIC DNA]</scope>
    <source>
        <strain evidence="1 2">PAMC 29467</strain>
        <plasmid evidence="1 2">unnamed1</plasmid>
    </source>
</reference>
<dbReference type="Proteomes" id="UP001211005">
    <property type="component" value="Plasmid unnamed1"/>
</dbReference>
<keyword evidence="1" id="KW-0614">Plasmid</keyword>
<proteinExistence type="predicted"/>
<gene>
    <name evidence="1" type="ORF">O3303_20560</name>
</gene>